<feature type="transmembrane region" description="Helical" evidence="1">
    <location>
        <begin position="205"/>
        <end position="225"/>
    </location>
</feature>
<evidence type="ECO:0000313" key="3">
    <source>
        <dbReference type="EMBL" id="MFC3148085.1"/>
    </source>
</evidence>
<keyword evidence="4" id="KW-1185">Reference proteome</keyword>
<evidence type="ECO:0000259" key="2">
    <source>
        <dbReference type="PROSITE" id="PS50006"/>
    </source>
</evidence>
<dbReference type="InterPro" id="IPR008984">
    <property type="entry name" value="SMAD_FHA_dom_sf"/>
</dbReference>
<dbReference type="Pfam" id="PF16697">
    <property type="entry name" value="Yop-YscD_cpl"/>
    <property type="match status" value="1"/>
</dbReference>
<accession>A0ABV7H7H1</accession>
<comment type="caution">
    <text evidence="3">The sequence shown here is derived from an EMBL/GenBank/DDBJ whole genome shotgun (WGS) entry which is preliminary data.</text>
</comment>
<keyword evidence="1" id="KW-0812">Transmembrane</keyword>
<keyword evidence="1" id="KW-0472">Membrane</keyword>
<evidence type="ECO:0000256" key="1">
    <source>
        <dbReference type="SAM" id="Phobius"/>
    </source>
</evidence>
<dbReference type="Gene3D" id="2.60.200.20">
    <property type="match status" value="1"/>
</dbReference>
<organism evidence="3 4">
    <name type="scientific">Piscinibacterium candidicorallinum</name>
    <dbReference type="NCBI Taxonomy" id="1793872"/>
    <lineage>
        <taxon>Bacteria</taxon>
        <taxon>Pseudomonadati</taxon>
        <taxon>Pseudomonadota</taxon>
        <taxon>Betaproteobacteria</taxon>
        <taxon>Burkholderiales</taxon>
        <taxon>Piscinibacterium</taxon>
    </lineage>
</organism>
<gene>
    <name evidence="3" type="ORF">ACFOEN_10565</name>
</gene>
<reference evidence="4" key="1">
    <citation type="journal article" date="2019" name="Int. J. Syst. Evol. Microbiol.">
        <title>The Global Catalogue of Microorganisms (GCM) 10K type strain sequencing project: providing services to taxonomists for standard genome sequencing and annotation.</title>
        <authorList>
            <consortium name="The Broad Institute Genomics Platform"/>
            <consortium name="The Broad Institute Genome Sequencing Center for Infectious Disease"/>
            <person name="Wu L."/>
            <person name="Ma J."/>
        </authorList>
    </citation>
    <scope>NUCLEOTIDE SEQUENCE [LARGE SCALE GENOMIC DNA]</scope>
    <source>
        <strain evidence="4">KCTC 52168</strain>
    </source>
</reference>
<keyword evidence="1" id="KW-1133">Transmembrane helix</keyword>
<protein>
    <submittedName>
        <fullName evidence="3">FHA domain-containing protein</fullName>
    </submittedName>
</protein>
<feature type="transmembrane region" description="Helical" evidence="1">
    <location>
        <begin position="114"/>
        <end position="134"/>
    </location>
</feature>
<sequence>MSWFIEHLHRDGTVIARVPLQGSRCRIGRALDNDLVLDDAHVAAHHAELIVGEAGTAELVDLGTRNGVARQKGRRATRLDVSDEQPLRIGQSLIRVRSSTWSLPPELPLQTRWIWPWALLALLAVLGHSAWDVWLRDLGEKSPPYLNLLAGSAIAVAIWSGLYALLGRLISGNERFFSHLLIACCGYLIAVLVDRVLELLAFASGWLWPLQISRFVLILVVALIVRTHLRLADPRHWPTLRWAVGVVAVGAALVPLAQLWISERRFTQIQTLSGLEHPAVRLAKPVTVEQFGAQAQQLKARADAARKREGNTDAAEFEED</sequence>
<dbReference type="CDD" id="cd00060">
    <property type="entry name" value="FHA"/>
    <property type="match status" value="1"/>
</dbReference>
<dbReference type="RefSeq" id="WP_377303699.1">
    <property type="nucleotide sequence ID" value="NZ_CP180191.1"/>
</dbReference>
<dbReference type="EMBL" id="JBHRTI010000004">
    <property type="protein sequence ID" value="MFC3148085.1"/>
    <property type="molecule type" value="Genomic_DNA"/>
</dbReference>
<dbReference type="Proteomes" id="UP001595556">
    <property type="component" value="Unassembled WGS sequence"/>
</dbReference>
<proteinExistence type="predicted"/>
<dbReference type="SUPFAM" id="SSF49879">
    <property type="entry name" value="SMAD/FHA domain"/>
    <property type="match status" value="1"/>
</dbReference>
<feature type="transmembrane region" description="Helical" evidence="1">
    <location>
        <begin position="176"/>
        <end position="193"/>
    </location>
</feature>
<feature type="transmembrane region" description="Helical" evidence="1">
    <location>
        <begin position="146"/>
        <end position="170"/>
    </location>
</feature>
<evidence type="ECO:0000313" key="4">
    <source>
        <dbReference type="Proteomes" id="UP001595556"/>
    </source>
</evidence>
<dbReference type="InterPro" id="IPR000253">
    <property type="entry name" value="FHA_dom"/>
</dbReference>
<name>A0ABV7H7H1_9BURK</name>
<dbReference type="PROSITE" id="PS50006">
    <property type="entry name" value="FHA_DOMAIN"/>
    <property type="match status" value="1"/>
</dbReference>
<feature type="domain" description="FHA" evidence="2">
    <location>
        <begin position="25"/>
        <end position="75"/>
    </location>
</feature>
<feature type="transmembrane region" description="Helical" evidence="1">
    <location>
        <begin position="240"/>
        <end position="261"/>
    </location>
</feature>
<dbReference type="InterPro" id="IPR032030">
    <property type="entry name" value="YscD_cytoplasmic_dom"/>
</dbReference>